<feature type="transmembrane region" description="Helical" evidence="1">
    <location>
        <begin position="101"/>
        <end position="126"/>
    </location>
</feature>
<proteinExistence type="predicted"/>
<name>A0A852SHM2_9MICO</name>
<keyword evidence="1" id="KW-0812">Transmembrane</keyword>
<gene>
    <name evidence="2" type="ORF">BJ972_000878</name>
</gene>
<evidence type="ECO:0000256" key="1">
    <source>
        <dbReference type="SAM" id="Phobius"/>
    </source>
</evidence>
<reference evidence="2 3" key="1">
    <citation type="submission" date="2020-07" db="EMBL/GenBank/DDBJ databases">
        <title>Sequencing the genomes of 1000 actinobacteria strains.</title>
        <authorList>
            <person name="Klenk H.-P."/>
        </authorList>
    </citation>
    <scope>NUCLEOTIDE SEQUENCE [LARGE SCALE GENOMIC DNA]</scope>
    <source>
        <strain evidence="2 3">DSM 23870</strain>
    </source>
</reference>
<dbReference type="EMBL" id="JACCBI010000001">
    <property type="protein sequence ID" value="NYD66359.1"/>
    <property type="molecule type" value="Genomic_DNA"/>
</dbReference>
<comment type="caution">
    <text evidence="2">The sequence shown here is derived from an EMBL/GenBank/DDBJ whole genome shotgun (WGS) entry which is preliminary data.</text>
</comment>
<evidence type="ECO:0000313" key="3">
    <source>
        <dbReference type="Proteomes" id="UP000581087"/>
    </source>
</evidence>
<sequence>MPGVNEVVDERRASQPASRIRDALFLYVVLLPVAAVVTFYLLVTDRFTASNASDLARASYGWPFDWVQQDLSRYEPIGFPTTIDFSWQRAWHDPIVTRYDWFAFTANTLIVGVVVAGIVGIVIAAVRRSRKARQQ</sequence>
<dbReference type="AlphaFoldDB" id="A0A852SHM2"/>
<dbReference type="Proteomes" id="UP000581087">
    <property type="component" value="Unassembled WGS sequence"/>
</dbReference>
<protein>
    <recommendedName>
        <fullName evidence="4">DUF1461 domain-containing protein</fullName>
    </recommendedName>
</protein>
<organism evidence="2 3">
    <name type="scientific">Agromyces atrinae</name>
    <dbReference type="NCBI Taxonomy" id="592376"/>
    <lineage>
        <taxon>Bacteria</taxon>
        <taxon>Bacillati</taxon>
        <taxon>Actinomycetota</taxon>
        <taxon>Actinomycetes</taxon>
        <taxon>Micrococcales</taxon>
        <taxon>Microbacteriaceae</taxon>
        <taxon>Agromyces</taxon>
    </lineage>
</organism>
<dbReference type="RefSeq" id="WP_179419918.1">
    <property type="nucleotide sequence ID" value="NZ_JACCBI010000001.1"/>
</dbReference>
<accession>A0A852SHM2</accession>
<evidence type="ECO:0008006" key="4">
    <source>
        <dbReference type="Google" id="ProtNLM"/>
    </source>
</evidence>
<keyword evidence="1" id="KW-0472">Membrane</keyword>
<keyword evidence="1" id="KW-1133">Transmembrane helix</keyword>
<evidence type="ECO:0000313" key="2">
    <source>
        <dbReference type="EMBL" id="NYD66359.1"/>
    </source>
</evidence>
<feature type="transmembrane region" description="Helical" evidence="1">
    <location>
        <begin position="24"/>
        <end position="43"/>
    </location>
</feature>